<keyword evidence="1" id="KW-0175">Coiled coil</keyword>
<dbReference type="Proteomes" id="UP000317942">
    <property type="component" value="Unassembled WGS sequence"/>
</dbReference>
<organism evidence="2 3">
    <name type="scientific">Actinomyces oris</name>
    <dbReference type="NCBI Taxonomy" id="544580"/>
    <lineage>
        <taxon>Bacteria</taxon>
        <taxon>Bacillati</taxon>
        <taxon>Actinomycetota</taxon>
        <taxon>Actinomycetes</taxon>
        <taxon>Actinomycetales</taxon>
        <taxon>Actinomycetaceae</taxon>
        <taxon>Actinomyces</taxon>
    </lineage>
</organism>
<gene>
    <name evidence="2" type="ORF">FK267_00625</name>
</gene>
<accession>A0A508BKC2</accession>
<feature type="coiled-coil region" evidence="1">
    <location>
        <begin position="130"/>
        <end position="157"/>
    </location>
</feature>
<sequence length="280" mass="30988">MQRNSTAIDRQNISVLPTDERIFPADVVALARKIDALEIQWEETHVAASKEACEQNLKSAELLDAQALKNKILAGDTEGLDATPNVDRAHRENHAASITATATHAALEESYRRLCDLMIEHADKIIANARAEFQSAADAYQEALNSAETQCRNAAAQFDANVGLPRLITALQTRNRAMGFVPEQIAVPELDLSKQHALLERQRTLIRVREDLPAYTGVQHGHNGIDLPVNVLVKEPAFSESGQSLVPNGGRITMDDGVELTVERLQEIKSAWRDLEQIYR</sequence>
<evidence type="ECO:0000313" key="2">
    <source>
        <dbReference type="EMBL" id="TQD63140.1"/>
    </source>
</evidence>
<evidence type="ECO:0000256" key="1">
    <source>
        <dbReference type="SAM" id="Coils"/>
    </source>
</evidence>
<evidence type="ECO:0000313" key="3">
    <source>
        <dbReference type="Proteomes" id="UP000317942"/>
    </source>
</evidence>
<dbReference type="AlphaFoldDB" id="A0A508BKC2"/>
<dbReference type="EMBL" id="VICC01000001">
    <property type="protein sequence ID" value="TQD63140.1"/>
    <property type="molecule type" value="Genomic_DNA"/>
</dbReference>
<proteinExistence type="predicted"/>
<comment type="caution">
    <text evidence="2">The sequence shown here is derived from an EMBL/GenBank/DDBJ whole genome shotgun (WGS) entry which is preliminary data.</text>
</comment>
<dbReference type="GeneID" id="64213773"/>
<protein>
    <submittedName>
        <fullName evidence="2">Uncharacterized protein</fullName>
    </submittedName>
</protein>
<reference evidence="2 3" key="1">
    <citation type="submission" date="2019-06" db="EMBL/GenBank/DDBJ databases">
        <title>Draft genome sequence of Actinomyces oris CCUG 34288T.</title>
        <authorList>
            <person name="Salva-Serra F."/>
            <person name="Cardew S."/>
            <person name="Moore E."/>
        </authorList>
    </citation>
    <scope>NUCLEOTIDE SEQUENCE [LARGE SCALE GENOMIC DNA]</scope>
    <source>
        <strain evidence="2 3">CCUG 34288</strain>
    </source>
</reference>
<dbReference type="RefSeq" id="WP_141405815.1">
    <property type="nucleotide sequence ID" value="NZ_CP066060.1"/>
</dbReference>
<name>A0A508BKC2_9ACTO</name>